<keyword evidence="7" id="KW-1185">Reference proteome</keyword>
<sequence>MALAHEGWVVAAGDDMFAQLTPFTKAAGESGSAQGKEWAALALGETHGVGITADGSVYQWGDDMTHGITRMVALETLVVAKVSLGSEHYIAVTADGGLVAWGRNDVGQLGLGKATPGAVSKPKRVRLPRVIDAIAAANFTLALTDEGTVFAAGDNTDGQLGIGSTNNAPAFASVALPVGIAIVGIAAGASHVLLRDFDGSVWAAGANRHGQLGLGTSALGRAAKFPSRVKGVSDIVAVAAAGDSSAVLDASGRVFTWGAGARGVLGQGSLADAPAPVAIAAFTASMSSIALGPSALFAMEAESGVVWACGSTSHGQLLLDEAVVDDGTLVPMETCKDDTGGNDTTPPSAAAEDAAKFILTPRPIPESPSWRVHGMALAADVTLVACRGDGGADANEQPSLTFPVLTRVNFQALSWAALSELSSETPTPEYERKFLEELRGAFASPPTLNMSFVAREEGSCRHELDLDLATTFFEHINTAPVASRVPMSLLAHVLRLCRSLRSLVSDSPAYSLRFLHLVGLAIDERAVLESPASYLDAIGQFCKVVAGLPPKLLDSYVETLVLYPQRAFQRLVRIVIASFDGILSPYTQRQAPARPIKAVLPRAVHEVLAMIAVLWQANGLRSQEAESALAALPSSAFEAASLRPSPDALSLLANHTVAYTGAKRSATRLGATSFNVCKTPYIVPLASKTALLRSEFKNRQNTAVQQAALASLSMGSPVIEPPALHLPIRRDFMSLDMINLLKEMGDEIDADPGLPLRIQFTEEEGIDDGGLTRELFTTVAHELFADTAGLFVVNAAGYVTIDPCPTRELDDYRAVGRFVGLALYAGAQLGVHFPPHMMRMLLAELRGEPSPAHEFGLRELSELDAQLAHGLQCLLDYAGDVESTFCANFTLRLESPSGTREVELLPGGADIAVTALNRDTYVSKYVEMVLAGAVAEPFAAFVAGFGATSKFGSSTLLHAPTRWTWRRYAATHGTLVGTRRRLAPSLGSGTTPWL</sequence>
<evidence type="ECO:0000256" key="1">
    <source>
        <dbReference type="ARBA" id="ARBA00022737"/>
    </source>
</evidence>
<reference evidence="6 7" key="1">
    <citation type="submission" date="2010-05" db="EMBL/GenBank/DDBJ databases">
        <title>The Genome Sequence of Thecamonas trahens ATCC 50062.</title>
        <authorList>
            <consortium name="The Broad Institute Genome Sequencing Platform"/>
            <person name="Russ C."/>
            <person name="Cuomo C."/>
            <person name="Shea T."/>
            <person name="Young S.K."/>
            <person name="Zeng Q."/>
            <person name="Koehrsen M."/>
            <person name="Haas B."/>
            <person name="Borodovsky M."/>
            <person name="Guigo R."/>
            <person name="Alvarado L."/>
            <person name="Berlin A."/>
            <person name="Bochicchio J."/>
            <person name="Borenstein D."/>
            <person name="Chapman S."/>
            <person name="Chen Z."/>
            <person name="Freedman E."/>
            <person name="Gellesch M."/>
            <person name="Goldberg J."/>
            <person name="Griggs A."/>
            <person name="Gujja S."/>
            <person name="Heilman E."/>
            <person name="Heiman D."/>
            <person name="Hepburn T."/>
            <person name="Howarth C."/>
            <person name="Jen D."/>
            <person name="Larson L."/>
            <person name="Mehta T."/>
            <person name="Park D."/>
            <person name="Pearson M."/>
            <person name="Roberts A."/>
            <person name="Saif S."/>
            <person name="Shenoy N."/>
            <person name="Sisk P."/>
            <person name="Stolte C."/>
            <person name="Sykes S."/>
            <person name="Thomson T."/>
            <person name="Walk T."/>
            <person name="White J."/>
            <person name="Yandava C."/>
            <person name="Burger G."/>
            <person name="Gray M.W."/>
            <person name="Holland P.W.H."/>
            <person name="King N."/>
            <person name="Lang F.B.F."/>
            <person name="Roger A.J."/>
            <person name="Ruiz-Trillo I."/>
            <person name="Lander E."/>
            <person name="Nusbaum C."/>
        </authorList>
    </citation>
    <scope>NUCLEOTIDE SEQUENCE [LARGE SCALE GENOMIC DNA]</scope>
    <source>
        <strain evidence="6 7">ATCC 50062</strain>
    </source>
</reference>
<dbReference type="eggNOG" id="KOG0941">
    <property type="taxonomic scope" value="Eukaryota"/>
</dbReference>
<dbReference type="InterPro" id="IPR051709">
    <property type="entry name" value="Ub-ligase/GTPase-reg"/>
</dbReference>
<dbReference type="AlphaFoldDB" id="A0A0L0DMQ0"/>
<comment type="caution">
    <text evidence="3">Lacks conserved residue(s) required for the propagation of feature annotation.</text>
</comment>
<dbReference type="Gene3D" id="3.30.2160.10">
    <property type="entry name" value="Hect, E3 ligase catalytic domain"/>
    <property type="match status" value="1"/>
</dbReference>
<dbReference type="Gene3D" id="3.90.1750.10">
    <property type="entry name" value="Hect, E3 ligase catalytic domains"/>
    <property type="match status" value="1"/>
</dbReference>
<evidence type="ECO:0000256" key="3">
    <source>
        <dbReference type="PROSITE-ProRule" id="PRU00104"/>
    </source>
</evidence>
<dbReference type="Pfam" id="PF00632">
    <property type="entry name" value="HECT"/>
    <property type="match status" value="1"/>
</dbReference>
<dbReference type="InterPro" id="IPR000408">
    <property type="entry name" value="Reg_chr_condens"/>
</dbReference>
<feature type="domain" description="HECT" evidence="5">
    <location>
        <begin position="746"/>
        <end position="945"/>
    </location>
</feature>
<dbReference type="GeneID" id="25567417"/>
<dbReference type="GO" id="GO:0005737">
    <property type="term" value="C:cytoplasm"/>
    <property type="evidence" value="ECO:0007669"/>
    <property type="project" value="TreeGrafter"/>
</dbReference>
<dbReference type="PROSITE" id="PS50012">
    <property type="entry name" value="RCC1_3"/>
    <property type="match status" value="4"/>
</dbReference>
<dbReference type="InterPro" id="IPR009091">
    <property type="entry name" value="RCC1/BLIP-II"/>
</dbReference>
<evidence type="ECO:0000256" key="2">
    <source>
        <dbReference type="ARBA" id="ARBA00022786"/>
    </source>
</evidence>
<evidence type="ECO:0000313" key="7">
    <source>
        <dbReference type="Proteomes" id="UP000054408"/>
    </source>
</evidence>
<feature type="repeat" description="RCC1" evidence="4">
    <location>
        <begin position="252"/>
        <end position="302"/>
    </location>
</feature>
<accession>A0A0L0DMQ0</accession>
<dbReference type="EMBL" id="GL349480">
    <property type="protein sequence ID" value="KNC53316.1"/>
    <property type="molecule type" value="Genomic_DNA"/>
</dbReference>
<dbReference type="GO" id="GO:0004842">
    <property type="term" value="F:ubiquitin-protein transferase activity"/>
    <property type="evidence" value="ECO:0007669"/>
    <property type="project" value="InterPro"/>
</dbReference>
<dbReference type="SUPFAM" id="SSF56204">
    <property type="entry name" value="Hect, E3 ligase catalytic domain"/>
    <property type="match status" value="1"/>
</dbReference>
<evidence type="ECO:0000256" key="4">
    <source>
        <dbReference type="PROSITE-ProRule" id="PRU00235"/>
    </source>
</evidence>
<dbReference type="PRINTS" id="PR00633">
    <property type="entry name" value="RCCNDNSATION"/>
</dbReference>
<dbReference type="PANTHER" id="PTHR45622">
    <property type="entry name" value="UBIQUITIN-PROTEIN LIGASE E3A-RELATED"/>
    <property type="match status" value="1"/>
</dbReference>
<gene>
    <name evidence="6" type="ORF">AMSG_08811</name>
</gene>
<feature type="repeat" description="RCC1" evidence="4">
    <location>
        <begin position="96"/>
        <end position="146"/>
    </location>
</feature>
<dbReference type="InterPro" id="IPR035983">
    <property type="entry name" value="Hect_E3_ubiquitin_ligase"/>
</dbReference>
<keyword evidence="1" id="KW-0677">Repeat</keyword>
<dbReference type="Pfam" id="PF25390">
    <property type="entry name" value="WD40_RLD"/>
    <property type="match status" value="1"/>
</dbReference>
<dbReference type="OrthoDB" id="8068875at2759"/>
<dbReference type="SMART" id="SM00119">
    <property type="entry name" value="HECTc"/>
    <property type="match status" value="1"/>
</dbReference>
<dbReference type="PANTHER" id="PTHR45622:SF60">
    <property type="entry name" value="UBIQUITIN-PROTEIN LIGASE E3A"/>
    <property type="match status" value="1"/>
</dbReference>
<evidence type="ECO:0000313" key="6">
    <source>
        <dbReference type="EMBL" id="KNC53316.1"/>
    </source>
</evidence>
<evidence type="ECO:0000259" key="5">
    <source>
        <dbReference type="PROSITE" id="PS50237"/>
    </source>
</evidence>
<name>A0A0L0DMQ0_THETB</name>
<dbReference type="InterPro" id="IPR000569">
    <property type="entry name" value="HECT_dom"/>
</dbReference>
<dbReference type="Gene3D" id="2.130.10.30">
    <property type="entry name" value="Regulator of chromosome condensation 1/beta-lactamase-inhibitor protein II"/>
    <property type="match status" value="2"/>
</dbReference>
<dbReference type="SUPFAM" id="SSF50985">
    <property type="entry name" value="RCC1/BLIP-II"/>
    <property type="match status" value="1"/>
</dbReference>
<dbReference type="STRING" id="461836.A0A0L0DMQ0"/>
<dbReference type="RefSeq" id="XP_013754576.1">
    <property type="nucleotide sequence ID" value="XM_013899122.1"/>
</dbReference>
<feature type="repeat" description="RCC1" evidence="4">
    <location>
        <begin position="147"/>
        <end position="198"/>
    </location>
</feature>
<proteinExistence type="predicted"/>
<dbReference type="PROSITE" id="PS50237">
    <property type="entry name" value="HECT"/>
    <property type="match status" value="1"/>
</dbReference>
<dbReference type="Proteomes" id="UP000054408">
    <property type="component" value="Unassembled WGS sequence"/>
</dbReference>
<dbReference type="InterPro" id="IPR058923">
    <property type="entry name" value="RCC1-like_dom"/>
</dbReference>
<keyword evidence="2 3" id="KW-0833">Ubl conjugation pathway</keyword>
<dbReference type="OMA" id="FKSQACW"/>
<protein>
    <submittedName>
        <fullName evidence="6">E3 ubiquitin-protein ligase</fullName>
    </submittedName>
</protein>
<organism evidence="6 7">
    <name type="scientific">Thecamonas trahens ATCC 50062</name>
    <dbReference type="NCBI Taxonomy" id="461836"/>
    <lineage>
        <taxon>Eukaryota</taxon>
        <taxon>Apusozoa</taxon>
        <taxon>Apusomonadida</taxon>
        <taxon>Apusomonadidae</taxon>
        <taxon>Thecamonas</taxon>
    </lineage>
</organism>
<feature type="repeat" description="RCC1" evidence="4">
    <location>
        <begin position="199"/>
        <end position="251"/>
    </location>
</feature>